<evidence type="ECO:0000313" key="2">
    <source>
        <dbReference type="EMBL" id="BAB40157.1"/>
    </source>
</evidence>
<feature type="region of interest" description="Disordered" evidence="1">
    <location>
        <begin position="31"/>
        <end position="52"/>
    </location>
</feature>
<organism evidence="2">
    <name type="scientific">Oryza sativa subsp. japonica</name>
    <name type="common">Rice</name>
    <dbReference type="NCBI Taxonomy" id="39947"/>
    <lineage>
        <taxon>Eukaryota</taxon>
        <taxon>Viridiplantae</taxon>
        <taxon>Streptophyta</taxon>
        <taxon>Embryophyta</taxon>
        <taxon>Tracheophyta</taxon>
        <taxon>Spermatophyta</taxon>
        <taxon>Magnoliopsida</taxon>
        <taxon>Liliopsida</taxon>
        <taxon>Poales</taxon>
        <taxon>Poaceae</taxon>
        <taxon>BOP clade</taxon>
        <taxon>Oryzoideae</taxon>
        <taxon>Oryzeae</taxon>
        <taxon>Oryzinae</taxon>
        <taxon>Oryza</taxon>
        <taxon>Oryza sativa</taxon>
    </lineage>
</organism>
<sequence>MTMKRMIVMTRRRAERGGLVDNMLTLSPGHACRSPISRNDSDVPHNTTLLPA</sequence>
<name>Q9ASB2_ORYSJ</name>
<gene>
    <name evidence="2" type="primary">P0707D10.20</name>
</gene>
<dbReference type="AlphaFoldDB" id="Q9ASB2"/>
<proteinExistence type="predicted"/>
<protein>
    <submittedName>
        <fullName evidence="2">Uncharacterized protein</fullName>
    </submittedName>
</protein>
<evidence type="ECO:0000256" key="1">
    <source>
        <dbReference type="SAM" id="MobiDB-lite"/>
    </source>
</evidence>
<reference evidence="2" key="1">
    <citation type="journal article" date="2002" name="Nature">
        <title>The genome sequence and structure of rice chromosome 1.</title>
        <authorList>
            <person name="Sasaki T."/>
            <person name="Matsumoto T."/>
            <person name="Yamamoto K."/>
            <person name="Sakata K."/>
            <person name="Baba T."/>
            <person name="Katayose Y."/>
            <person name="Wu J."/>
            <person name="Niimura Y."/>
            <person name="Cheng Z."/>
            <person name="Nagamura Y."/>
            <person name="Antonio B.A."/>
            <person name="Kanamori H."/>
            <person name="Hosokawa S."/>
            <person name="Masukawa M."/>
            <person name="Arikawa K."/>
            <person name="Chiden Y."/>
            <person name="Hayashi M."/>
            <person name="Okamoto M."/>
            <person name="Ando T."/>
            <person name="Aoki H."/>
            <person name="Arita K."/>
            <person name="Hamada M."/>
            <person name="Harada C."/>
            <person name="Hijishita S."/>
            <person name="Honda M."/>
            <person name="Ichikawa Y."/>
            <person name="Idonuma A."/>
            <person name="Iijima M."/>
            <person name="Ikeda M."/>
            <person name="Ikeno M."/>
            <person name="Itoh S."/>
            <person name="Itoh T."/>
            <person name="Itoh Y."/>
            <person name="Itoh Y."/>
            <person name="Iwabuchi A."/>
            <person name="Kamiya K."/>
            <person name="Karasawa W."/>
            <person name="Katagiri S."/>
            <person name="Kikuta A."/>
            <person name="Kobayashi N."/>
            <person name="Kono I."/>
            <person name="Machita K."/>
            <person name="Maehara T."/>
            <person name="Mizuno H."/>
            <person name="Mizubayashi T."/>
            <person name="Mukai Y."/>
            <person name="Nagasaki H."/>
            <person name="Nakashima M."/>
            <person name="Nakama Y."/>
            <person name="Nakamichi Y."/>
            <person name="Nakamura M."/>
            <person name="Namiki N."/>
            <person name="Negishi M."/>
            <person name="Ohta I."/>
            <person name="Ono N."/>
            <person name="Saji S."/>
            <person name="Sakai K."/>
            <person name="Shibata M."/>
            <person name="Shimokawa T."/>
            <person name="Shomura A."/>
            <person name="Song J."/>
            <person name="Takazaki Y."/>
            <person name="Terasawa K."/>
            <person name="Tsuji K."/>
            <person name="Waki K."/>
            <person name="Yamagata H."/>
            <person name="Yamane H."/>
            <person name="Yoshiki S."/>
            <person name="Yoshihara R."/>
            <person name="Yukawa K."/>
            <person name="Zhong H."/>
            <person name="Iwama H."/>
            <person name="Endo T."/>
            <person name="Ito H."/>
            <person name="Hahn J.H."/>
            <person name="Kim H.I."/>
            <person name="Eun M.Y."/>
            <person name="Yano M."/>
            <person name="Jiang J."/>
            <person name="Gojobori T."/>
        </authorList>
    </citation>
    <scope>NUCLEOTIDE SEQUENCE [LARGE SCALE GENOMIC DNA]</scope>
</reference>
<dbReference type="Proteomes" id="UP000817658">
    <property type="component" value="Chromosome 1"/>
</dbReference>
<accession>Q9ASB2</accession>
<dbReference type="EMBL" id="AP002910">
    <property type="protein sequence ID" value="BAB40157.1"/>
    <property type="molecule type" value="Genomic_DNA"/>
</dbReference>